<reference evidence="3" key="2">
    <citation type="journal article" date="2022" name="Microbiol. Resour. Announc.">
        <title>Metagenome Sequencing to Explore Phylogenomics of Terrestrial Cyanobacteria.</title>
        <authorList>
            <person name="Ward R.D."/>
            <person name="Stajich J.E."/>
            <person name="Johansen J.R."/>
            <person name="Huntemann M."/>
            <person name="Clum A."/>
            <person name="Foster B."/>
            <person name="Foster B."/>
            <person name="Roux S."/>
            <person name="Palaniappan K."/>
            <person name="Varghese N."/>
            <person name="Mukherjee S."/>
            <person name="Reddy T.B.K."/>
            <person name="Daum C."/>
            <person name="Copeland A."/>
            <person name="Chen I.A."/>
            <person name="Ivanova N.N."/>
            <person name="Kyrpides N.C."/>
            <person name="Shapiro N."/>
            <person name="Eloe-Fadrosh E.A."/>
            <person name="Pietrasiak N."/>
        </authorList>
    </citation>
    <scope>NUCLEOTIDE SEQUENCE</scope>
    <source>
        <strain evidence="3">UHER 2000/2452</strain>
    </source>
</reference>
<evidence type="ECO:0000256" key="2">
    <source>
        <dbReference type="SAM" id="Phobius"/>
    </source>
</evidence>
<keyword evidence="2" id="KW-1133">Transmembrane helix</keyword>
<sequence>MVEGWVQVIKIAYVEIVYSEIVYAATTRSANRFVGLKDWWITIALFLLAIALVRMWRNQRKCQNANLQNRAEIARLERLSLENQQRLNRMMASLPSSVGQDALFNRIRQALATSYARTQNRLTSLEAIDLDSLRIDISQLQADYGTLQESLQVVFQELDRLQMLEQYIVYLQSYQVPQIQPPVEEQPYISEQPYLPEQLYISEQPSLEQQIEDLRIQLANLPTNEVTDLKIRLDALERTLTDFEIQLAYLNQRLNEPIAKPSSTSDEMRVLQVLKQKIQEPEAILHPDQSVELPTGMGVEMRFIKLIKRSDAIALCDKLTRMPDLQVPAATISWVRSRFVLGLRGLETIVYRNRHGGTDRYILLHEAMNLIDDLIREFEANQWRSIDSL</sequence>
<comment type="caution">
    <text evidence="3">The sequence shown here is derived from an EMBL/GenBank/DDBJ whole genome shotgun (WGS) entry which is preliminary data.</text>
</comment>
<keyword evidence="2" id="KW-0472">Membrane</keyword>
<reference evidence="3" key="1">
    <citation type="submission" date="2021-05" db="EMBL/GenBank/DDBJ databases">
        <authorList>
            <person name="Pietrasiak N."/>
            <person name="Ward R."/>
            <person name="Stajich J.E."/>
            <person name="Kurbessoian T."/>
        </authorList>
    </citation>
    <scope>NUCLEOTIDE SEQUENCE</scope>
    <source>
        <strain evidence="3">UHER 2000/2452</strain>
    </source>
</reference>
<dbReference type="EMBL" id="JAHHHD010000011">
    <property type="protein sequence ID" value="MBW4659434.1"/>
    <property type="molecule type" value="Genomic_DNA"/>
</dbReference>
<keyword evidence="2" id="KW-0812">Transmembrane</keyword>
<dbReference type="Proteomes" id="UP000757435">
    <property type="component" value="Unassembled WGS sequence"/>
</dbReference>
<name>A0A951UN33_9CYAN</name>
<evidence type="ECO:0000256" key="1">
    <source>
        <dbReference type="SAM" id="Coils"/>
    </source>
</evidence>
<feature type="coiled-coil region" evidence="1">
    <location>
        <begin position="226"/>
        <end position="253"/>
    </location>
</feature>
<gene>
    <name evidence="3" type="ORF">KME15_12225</name>
</gene>
<organism evidence="3 4">
    <name type="scientific">Drouetiella hepatica Uher 2000/2452</name>
    <dbReference type="NCBI Taxonomy" id="904376"/>
    <lineage>
        <taxon>Bacteria</taxon>
        <taxon>Bacillati</taxon>
        <taxon>Cyanobacteriota</taxon>
        <taxon>Cyanophyceae</taxon>
        <taxon>Oculatellales</taxon>
        <taxon>Oculatellaceae</taxon>
        <taxon>Drouetiella</taxon>
    </lineage>
</organism>
<accession>A0A951UN33</accession>
<keyword evidence="1" id="KW-0175">Coiled coil</keyword>
<dbReference type="AlphaFoldDB" id="A0A951UN33"/>
<protein>
    <submittedName>
        <fullName evidence="3">Uncharacterized protein</fullName>
    </submittedName>
</protein>
<proteinExistence type="predicted"/>
<feature type="transmembrane region" description="Helical" evidence="2">
    <location>
        <begin position="39"/>
        <end position="56"/>
    </location>
</feature>
<evidence type="ECO:0000313" key="4">
    <source>
        <dbReference type="Proteomes" id="UP000757435"/>
    </source>
</evidence>
<evidence type="ECO:0000313" key="3">
    <source>
        <dbReference type="EMBL" id="MBW4659434.1"/>
    </source>
</evidence>